<protein>
    <submittedName>
        <fullName evidence="1">Uncharacterized protein</fullName>
    </submittedName>
</protein>
<dbReference type="AlphaFoldDB" id="A0A1C6RI81"/>
<name>A0A1C6RI81_9ACTN</name>
<accession>A0A1C6RI81</accession>
<dbReference type="STRING" id="47866.GA0074694_1808"/>
<dbReference type="Proteomes" id="UP000198906">
    <property type="component" value="Unassembled WGS sequence"/>
</dbReference>
<proteinExistence type="predicted"/>
<gene>
    <name evidence="1" type="ORF">GA0074694_1808</name>
</gene>
<keyword evidence="2" id="KW-1185">Reference proteome</keyword>
<organism evidence="1 2">
    <name type="scientific">Micromonospora inyonensis</name>
    <dbReference type="NCBI Taxonomy" id="47866"/>
    <lineage>
        <taxon>Bacteria</taxon>
        <taxon>Bacillati</taxon>
        <taxon>Actinomycetota</taxon>
        <taxon>Actinomycetes</taxon>
        <taxon>Micromonosporales</taxon>
        <taxon>Micromonosporaceae</taxon>
        <taxon>Micromonospora</taxon>
    </lineage>
</organism>
<sequence>MARERREPRTVLEHLIQQSDRTYEELADEFSRMDPRAAISARHLGRLARGERDLASSTPATRRAMQAMFGKSVDELQRPWTSTSLIPAPDRHLVVEPVGAGTERNLLAMAAQRARQYAMLAAEATSPAAIDQLAEEVQRLALAYPQRPVSHILSDLVETQDTLFTLLERRQPPAQSRNLHFLAGIASGLLAKVSHDMADPHSAMLQARTAVLCADQAGHPGLQAWLRGMQSLVAYWAGRYAEAVRYAEAGRKFATRAGGTTAVWLPVSAARAYAALGNAEQAKAAITEAEDAWSRVMPDEMDEMGGICTFNQPRTLYYASDALAWLPGEARNTEQYALRAVHAYADPNDPAWAFGDQAGSHTNLAIARVANRELDAATDALAPVLELPAEQRINGIMHSVRRVHQAIIRNGLAGDARELIDGIEHFTHAPANALPR</sequence>
<evidence type="ECO:0000313" key="2">
    <source>
        <dbReference type="Proteomes" id="UP000198906"/>
    </source>
</evidence>
<dbReference type="EMBL" id="FMHU01000001">
    <property type="protein sequence ID" value="SCL16888.1"/>
    <property type="molecule type" value="Genomic_DNA"/>
</dbReference>
<evidence type="ECO:0000313" key="1">
    <source>
        <dbReference type="EMBL" id="SCL16888.1"/>
    </source>
</evidence>
<reference evidence="2" key="1">
    <citation type="submission" date="2016-06" db="EMBL/GenBank/DDBJ databases">
        <authorList>
            <person name="Varghese N."/>
        </authorList>
    </citation>
    <scope>NUCLEOTIDE SEQUENCE [LARGE SCALE GENOMIC DNA]</scope>
    <source>
        <strain evidence="2">DSM 46123</strain>
    </source>
</reference>